<organism evidence="2 3">
    <name type="scientific">Stegodyphus mimosarum</name>
    <name type="common">African social velvet spider</name>
    <dbReference type="NCBI Taxonomy" id="407821"/>
    <lineage>
        <taxon>Eukaryota</taxon>
        <taxon>Metazoa</taxon>
        <taxon>Ecdysozoa</taxon>
        <taxon>Arthropoda</taxon>
        <taxon>Chelicerata</taxon>
        <taxon>Arachnida</taxon>
        <taxon>Araneae</taxon>
        <taxon>Araneomorphae</taxon>
        <taxon>Entelegynae</taxon>
        <taxon>Eresoidea</taxon>
        <taxon>Eresidae</taxon>
        <taxon>Stegodyphus</taxon>
    </lineage>
</organism>
<dbReference type="Pfam" id="PF03765">
    <property type="entry name" value="CRAL_TRIO_N"/>
    <property type="match status" value="1"/>
</dbReference>
<dbReference type="OrthoDB" id="1434354at2759"/>
<feature type="non-terminal residue" evidence="2">
    <location>
        <position position="55"/>
    </location>
</feature>
<gene>
    <name evidence="2" type="ORF">X975_12358</name>
</gene>
<dbReference type="InterPro" id="IPR011074">
    <property type="entry name" value="CRAL/TRIO_N_dom"/>
</dbReference>
<proteinExistence type="predicted"/>
<reference evidence="2 3" key="1">
    <citation type="submission" date="2013-11" db="EMBL/GenBank/DDBJ databases">
        <title>Genome sequencing of Stegodyphus mimosarum.</title>
        <authorList>
            <person name="Bechsgaard J."/>
        </authorList>
    </citation>
    <scope>NUCLEOTIDE SEQUENCE [LARGE SCALE GENOMIC DNA]</scope>
</reference>
<protein>
    <recommendedName>
        <fullName evidence="1">CRAL/TRIO N-terminal domain-containing protein</fullName>
    </recommendedName>
</protein>
<sequence length="55" mass="6539">MSGHFGDLSPLQEKALNELKEAVADVHQPHYDDYYYLRWLRAREFDPVKAEAMMR</sequence>
<dbReference type="InterPro" id="IPR036865">
    <property type="entry name" value="CRAL-TRIO_dom_sf"/>
</dbReference>
<dbReference type="SUPFAM" id="SSF46938">
    <property type="entry name" value="CRAL/TRIO N-terminal domain"/>
    <property type="match status" value="1"/>
</dbReference>
<feature type="domain" description="CRAL/TRIO N-terminal" evidence="1">
    <location>
        <begin position="15"/>
        <end position="54"/>
    </location>
</feature>
<name>A0A087U428_STEMI</name>
<dbReference type="Proteomes" id="UP000054359">
    <property type="component" value="Unassembled WGS sequence"/>
</dbReference>
<evidence type="ECO:0000259" key="1">
    <source>
        <dbReference type="Pfam" id="PF03765"/>
    </source>
</evidence>
<dbReference type="STRING" id="407821.A0A087U428"/>
<dbReference type="AlphaFoldDB" id="A0A087U428"/>
<dbReference type="Gene3D" id="3.40.525.10">
    <property type="entry name" value="CRAL-TRIO lipid binding domain"/>
    <property type="match status" value="1"/>
</dbReference>
<evidence type="ECO:0000313" key="2">
    <source>
        <dbReference type="EMBL" id="KFM72117.1"/>
    </source>
</evidence>
<dbReference type="EMBL" id="KK118057">
    <property type="protein sequence ID" value="KFM72117.1"/>
    <property type="molecule type" value="Genomic_DNA"/>
</dbReference>
<dbReference type="InterPro" id="IPR036273">
    <property type="entry name" value="CRAL/TRIO_N_dom_sf"/>
</dbReference>
<keyword evidence="3" id="KW-1185">Reference proteome</keyword>
<evidence type="ECO:0000313" key="3">
    <source>
        <dbReference type="Proteomes" id="UP000054359"/>
    </source>
</evidence>
<accession>A0A087U428</accession>